<dbReference type="EMBL" id="PIQE01000001">
    <property type="protein sequence ID" value="RUO74320.1"/>
    <property type="molecule type" value="Genomic_DNA"/>
</dbReference>
<name>A0A432Z8Y5_9GAMM</name>
<dbReference type="Proteomes" id="UP000287022">
    <property type="component" value="Unassembled WGS sequence"/>
</dbReference>
<proteinExistence type="predicted"/>
<dbReference type="AlphaFoldDB" id="A0A432Z8Y5"/>
<dbReference type="STRING" id="1122124.GCA_000423165_00805"/>
<protein>
    <recommendedName>
        <fullName evidence="4">Type II secretion system protein</fullName>
    </recommendedName>
</protein>
<evidence type="ECO:0000313" key="2">
    <source>
        <dbReference type="EMBL" id="RUO74320.1"/>
    </source>
</evidence>
<evidence type="ECO:0008006" key="4">
    <source>
        <dbReference type="Google" id="ProtNLM"/>
    </source>
</evidence>
<sequence>MGQLIMRQPKGYILFELVLGLSLLSLILLSTQQWFLYQRTQQQRQLDVTQAKVFLTAVERFWLQEQRPPAVVSELISKGYLEELWYPWQGAQWQLSEHDQLLRLSLPAEEVEVAQWLTGRIAGAMVNEDGFLQLHVWKPIALVLQHRYLQRFTDPQAPEVNTMQSDLLMDGNAIRNVGTIDAEQVSAPVAIIQQGTFQSLNANQLMVTQLIAEHAQVDGYSVAEMAQRLAQLQQQWQQFQAQGGCQ</sequence>
<keyword evidence="1" id="KW-0472">Membrane</keyword>
<organism evidence="2 3">
    <name type="scientific">Pseudidiomarina sediminum</name>
    <dbReference type="NCBI Taxonomy" id="431675"/>
    <lineage>
        <taxon>Bacteria</taxon>
        <taxon>Pseudomonadati</taxon>
        <taxon>Pseudomonadota</taxon>
        <taxon>Gammaproteobacteria</taxon>
        <taxon>Alteromonadales</taxon>
        <taxon>Idiomarinaceae</taxon>
        <taxon>Pseudidiomarina</taxon>
    </lineage>
</organism>
<keyword evidence="3" id="KW-1185">Reference proteome</keyword>
<gene>
    <name evidence="2" type="ORF">CWI80_02970</name>
</gene>
<accession>A0A432Z8Y5</accession>
<comment type="caution">
    <text evidence="2">The sequence shown here is derived from an EMBL/GenBank/DDBJ whole genome shotgun (WGS) entry which is preliminary data.</text>
</comment>
<feature type="transmembrane region" description="Helical" evidence="1">
    <location>
        <begin position="12"/>
        <end position="35"/>
    </location>
</feature>
<keyword evidence="1" id="KW-0812">Transmembrane</keyword>
<evidence type="ECO:0000256" key="1">
    <source>
        <dbReference type="SAM" id="Phobius"/>
    </source>
</evidence>
<reference evidence="3" key="1">
    <citation type="journal article" date="2018" name="Front. Microbiol.">
        <title>Genome-Based Analysis Reveals the Taxonomy and Diversity of the Family Idiomarinaceae.</title>
        <authorList>
            <person name="Liu Y."/>
            <person name="Lai Q."/>
            <person name="Shao Z."/>
        </authorList>
    </citation>
    <scope>NUCLEOTIDE SEQUENCE [LARGE SCALE GENOMIC DNA]</scope>
    <source>
        <strain evidence="3">c121</strain>
    </source>
</reference>
<evidence type="ECO:0000313" key="3">
    <source>
        <dbReference type="Proteomes" id="UP000287022"/>
    </source>
</evidence>
<keyword evidence="1" id="KW-1133">Transmembrane helix</keyword>